<dbReference type="GO" id="GO:0003700">
    <property type="term" value="F:DNA-binding transcription factor activity"/>
    <property type="evidence" value="ECO:0007669"/>
    <property type="project" value="InterPro"/>
</dbReference>
<dbReference type="Gene3D" id="1.20.120.530">
    <property type="entry name" value="GntR ligand-binding domain-like"/>
    <property type="match status" value="1"/>
</dbReference>
<dbReference type="PANTHER" id="PTHR43537">
    <property type="entry name" value="TRANSCRIPTIONAL REGULATOR, GNTR FAMILY"/>
    <property type="match status" value="1"/>
</dbReference>
<dbReference type="PRINTS" id="PR00035">
    <property type="entry name" value="HTHGNTR"/>
</dbReference>
<dbReference type="InterPro" id="IPR000524">
    <property type="entry name" value="Tscrpt_reg_HTH_GntR"/>
</dbReference>
<name>A0A7W6S1T1_9PROT</name>
<dbReference type="InterPro" id="IPR011711">
    <property type="entry name" value="GntR_C"/>
</dbReference>
<accession>A0A7W6S1T1</accession>
<comment type="caution">
    <text evidence="5">The sequence shown here is derived from an EMBL/GenBank/DDBJ whole genome shotgun (WGS) entry which is preliminary data.</text>
</comment>
<dbReference type="SMART" id="SM00345">
    <property type="entry name" value="HTH_GNTR"/>
    <property type="match status" value="1"/>
</dbReference>
<dbReference type="InterPro" id="IPR008920">
    <property type="entry name" value="TF_FadR/GntR_C"/>
</dbReference>
<dbReference type="SMART" id="SM00895">
    <property type="entry name" value="FCD"/>
    <property type="match status" value="1"/>
</dbReference>
<reference evidence="5 6" key="1">
    <citation type="submission" date="2020-08" db="EMBL/GenBank/DDBJ databases">
        <title>Genome sequencing of Purple Non-Sulfur Bacteria from various extreme environments.</title>
        <authorList>
            <person name="Mayer M."/>
        </authorList>
    </citation>
    <scope>NUCLEOTIDE SEQUENCE [LARGE SCALE GENOMIC DNA]</scope>
    <source>
        <strain evidence="5 6">JA135</strain>
    </source>
</reference>
<keyword evidence="1" id="KW-0805">Transcription regulation</keyword>
<dbReference type="Proteomes" id="UP000555728">
    <property type="component" value="Unassembled WGS sequence"/>
</dbReference>
<dbReference type="RefSeq" id="WP_184436632.1">
    <property type="nucleotide sequence ID" value="NZ_JACIGI010000029.1"/>
</dbReference>
<proteinExistence type="predicted"/>
<protein>
    <submittedName>
        <fullName evidence="5">DNA-binding FadR family transcriptional regulator</fullName>
    </submittedName>
</protein>
<dbReference type="SUPFAM" id="SSF46785">
    <property type="entry name" value="Winged helix' DNA-binding domain"/>
    <property type="match status" value="1"/>
</dbReference>
<feature type="domain" description="HTH gntR-type" evidence="4">
    <location>
        <begin position="11"/>
        <end position="81"/>
    </location>
</feature>
<dbReference type="Pfam" id="PF00392">
    <property type="entry name" value="GntR"/>
    <property type="match status" value="1"/>
</dbReference>
<keyword evidence="2 5" id="KW-0238">DNA-binding</keyword>
<evidence type="ECO:0000256" key="3">
    <source>
        <dbReference type="ARBA" id="ARBA00023163"/>
    </source>
</evidence>
<dbReference type="PANTHER" id="PTHR43537:SF44">
    <property type="entry name" value="GNTR FAMILY REGULATORY PROTEIN"/>
    <property type="match status" value="1"/>
</dbReference>
<dbReference type="EMBL" id="JACIGI010000029">
    <property type="protein sequence ID" value="MBB4287156.1"/>
    <property type="molecule type" value="Genomic_DNA"/>
</dbReference>
<evidence type="ECO:0000313" key="6">
    <source>
        <dbReference type="Proteomes" id="UP000555728"/>
    </source>
</evidence>
<evidence type="ECO:0000313" key="5">
    <source>
        <dbReference type="EMBL" id="MBB4287156.1"/>
    </source>
</evidence>
<dbReference type="PROSITE" id="PS50949">
    <property type="entry name" value="HTH_GNTR"/>
    <property type="match status" value="1"/>
</dbReference>
<evidence type="ECO:0000256" key="1">
    <source>
        <dbReference type="ARBA" id="ARBA00023015"/>
    </source>
</evidence>
<organism evidence="5 6">
    <name type="scientific">Roseospira goensis</name>
    <dbReference type="NCBI Taxonomy" id="391922"/>
    <lineage>
        <taxon>Bacteria</taxon>
        <taxon>Pseudomonadati</taxon>
        <taxon>Pseudomonadota</taxon>
        <taxon>Alphaproteobacteria</taxon>
        <taxon>Rhodospirillales</taxon>
        <taxon>Rhodospirillaceae</taxon>
        <taxon>Roseospira</taxon>
    </lineage>
</organism>
<dbReference type="CDD" id="cd07377">
    <property type="entry name" value="WHTH_GntR"/>
    <property type="match status" value="1"/>
</dbReference>
<dbReference type="InterPro" id="IPR036390">
    <property type="entry name" value="WH_DNA-bd_sf"/>
</dbReference>
<gene>
    <name evidence="5" type="ORF">GGD88_002900</name>
</gene>
<keyword evidence="3" id="KW-0804">Transcription</keyword>
<keyword evidence="6" id="KW-1185">Reference proteome</keyword>
<sequence>MALDYQPLNRDGLARQIADSLRTAILTGDLSVDERLPTETDLAARYGVSRPTIREALKRLAAQNLIRSRRGPAGGTFVNRIGLTEARDSLRMMVTLMVGMDAVTLADVAEARDVLERVCARLAATRRGPADLEALRAALAEQRDPALSDEDFCAADVRFHRAVVEATGNAMLGVQMVGVVEALQPVLNMIIHRVRARPRIVAHHAAILAAIEAGDADAAEAAMGALMAYVGERAGEAQMRRRPGREPDR</sequence>
<dbReference type="Gene3D" id="1.10.10.10">
    <property type="entry name" value="Winged helix-like DNA-binding domain superfamily/Winged helix DNA-binding domain"/>
    <property type="match status" value="1"/>
</dbReference>
<dbReference type="InterPro" id="IPR036388">
    <property type="entry name" value="WH-like_DNA-bd_sf"/>
</dbReference>
<dbReference type="SUPFAM" id="SSF48008">
    <property type="entry name" value="GntR ligand-binding domain-like"/>
    <property type="match status" value="1"/>
</dbReference>
<evidence type="ECO:0000256" key="2">
    <source>
        <dbReference type="ARBA" id="ARBA00023125"/>
    </source>
</evidence>
<dbReference type="Pfam" id="PF07729">
    <property type="entry name" value="FCD"/>
    <property type="match status" value="1"/>
</dbReference>
<dbReference type="GO" id="GO:0003677">
    <property type="term" value="F:DNA binding"/>
    <property type="evidence" value="ECO:0007669"/>
    <property type="project" value="UniProtKB-KW"/>
</dbReference>
<dbReference type="AlphaFoldDB" id="A0A7W6S1T1"/>
<evidence type="ECO:0000259" key="4">
    <source>
        <dbReference type="PROSITE" id="PS50949"/>
    </source>
</evidence>